<dbReference type="AlphaFoldDB" id="A0A9E5MN77"/>
<keyword evidence="2" id="KW-0808">Transferase</keyword>
<dbReference type="Pfam" id="PF07804">
    <property type="entry name" value="HipA_C"/>
    <property type="match status" value="1"/>
</dbReference>
<feature type="domain" description="HipA-like C-terminal" evidence="4">
    <location>
        <begin position="176"/>
        <end position="418"/>
    </location>
</feature>
<dbReference type="GO" id="GO:0004674">
    <property type="term" value="F:protein serine/threonine kinase activity"/>
    <property type="evidence" value="ECO:0007669"/>
    <property type="project" value="TreeGrafter"/>
</dbReference>
<dbReference type="Gene3D" id="1.10.1070.20">
    <property type="match status" value="1"/>
</dbReference>
<dbReference type="GO" id="GO:0005829">
    <property type="term" value="C:cytosol"/>
    <property type="evidence" value="ECO:0007669"/>
    <property type="project" value="TreeGrafter"/>
</dbReference>
<comment type="similarity">
    <text evidence="1">Belongs to the HipA Ser/Thr kinase family.</text>
</comment>
<sequence length="450" mass="50464">MSEAFEHAKVRIWGTDVGAVSWDHSADIAVFEYDSDFMKAPVELSPIRMPKQAGPIRFPGLEKASFHGLPGMLADSLPDKFGNALIDRWCREQNRKELNPVEKLLYVGRRAMGALEYEDSFDIGIKEHDRPIDIANLVKLSSKILSERQNFKTELKESDGTDSGTQGLEEILMVGSSAGGARAKALIAWNRKTSEIRSGQLELGAEFEHYLIKFDGVSENRDKGRLADPQGFGRIEYAYHLMAKAAGVSMAPCELYEENGRAHFLTKRFDRVDGQKLHMQSLCAIAHYDFNMAGAYSYEQAFRVMTQLLKEEAQPALEQQYRRMVFNVLARNQDDHTKNIAFLMDRQGNWSLSPAFDVTYSYNPEGEWTSGHQMTIAGKRGKSGSDAITMDDLIGIGKHANIQPGKARKIIQGVSEAVREFKYCAHKAKVNEELTVVASHGIRSELLSIY</sequence>
<feature type="domain" description="HipA N-terminal subdomain 1" evidence="5">
    <location>
        <begin position="9"/>
        <end position="117"/>
    </location>
</feature>
<evidence type="ECO:0000313" key="7">
    <source>
        <dbReference type="Proteomes" id="UP000787472"/>
    </source>
</evidence>
<dbReference type="Proteomes" id="UP000787472">
    <property type="component" value="Unassembled WGS sequence"/>
</dbReference>
<organism evidence="6 7">
    <name type="scientific">Pseudomaricurvus hydrocarbonicus</name>
    <dbReference type="NCBI Taxonomy" id="1470433"/>
    <lineage>
        <taxon>Bacteria</taxon>
        <taxon>Pseudomonadati</taxon>
        <taxon>Pseudomonadota</taxon>
        <taxon>Gammaproteobacteria</taxon>
        <taxon>Cellvibrionales</taxon>
        <taxon>Cellvibrionaceae</taxon>
        <taxon>Pseudomaricurvus</taxon>
    </lineage>
</organism>
<dbReference type="InterPro" id="IPR052028">
    <property type="entry name" value="HipA_Ser/Thr_kinase"/>
</dbReference>
<comment type="caution">
    <text evidence="6">The sequence shown here is derived from an EMBL/GenBank/DDBJ whole genome shotgun (WGS) entry which is preliminary data.</text>
</comment>
<dbReference type="PANTHER" id="PTHR37419">
    <property type="entry name" value="SERINE/THREONINE-PROTEIN KINASE TOXIN HIPA"/>
    <property type="match status" value="1"/>
</dbReference>
<dbReference type="InterPro" id="IPR012893">
    <property type="entry name" value="HipA-like_C"/>
</dbReference>
<keyword evidence="3" id="KW-0418">Kinase</keyword>
<protein>
    <submittedName>
        <fullName evidence="6">Type II toxin-antitoxin system HipA family toxin</fullName>
    </submittedName>
</protein>
<reference evidence="6" key="1">
    <citation type="submission" date="2020-03" db="EMBL/GenBank/DDBJ databases">
        <authorList>
            <person name="Guo F."/>
        </authorList>
    </citation>
    <scope>NUCLEOTIDE SEQUENCE</scope>
    <source>
        <strain evidence="6">JCM 30134</strain>
    </source>
</reference>
<dbReference type="Pfam" id="PF13657">
    <property type="entry name" value="Couple_hipA"/>
    <property type="match status" value="1"/>
</dbReference>
<evidence type="ECO:0000313" key="6">
    <source>
        <dbReference type="EMBL" id="NHO67341.1"/>
    </source>
</evidence>
<proteinExistence type="inferred from homology"/>
<name>A0A9E5MN77_9GAMM</name>
<evidence type="ECO:0000256" key="3">
    <source>
        <dbReference type="ARBA" id="ARBA00022777"/>
    </source>
</evidence>
<accession>A0A9E5MN77</accession>
<evidence type="ECO:0000256" key="2">
    <source>
        <dbReference type="ARBA" id="ARBA00022679"/>
    </source>
</evidence>
<dbReference type="EMBL" id="JAAONZ010000016">
    <property type="protein sequence ID" value="NHO67341.1"/>
    <property type="molecule type" value="Genomic_DNA"/>
</dbReference>
<dbReference type="RefSeq" id="WP_167189861.1">
    <property type="nucleotide sequence ID" value="NZ_JAAONZ010000016.1"/>
</dbReference>
<evidence type="ECO:0000256" key="1">
    <source>
        <dbReference type="ARBA" id="ARBA00010164"/>
    </source>
</evidence>
<keyword evidence="7" id="KW-1185">Reference proteome</keyword>
<dbReference type="PANTHER" id="PTHR37419:SF8">
    <property type="entry name" value="TOXIN YJJJ"/>
    <property type="match status" value="1"/>
</dbReference>
<evidence type="ECO:0000259" key="4">
    <source>
        <dbReference type="Pfam" id="PF07804"/>
    </source>
</evidence>
<gene>
    <name evidence="6" type="ORF">G8770_17480</name>
</gene>
<dbReference type="InterPro" id="IPR017508">
    <property type="entry name" value="HipA_N1"/>
</dbReference>
<evidence type="ECO:0000259" key="5">
    <source>
        <dbReference type="Pfam" id="PF13657"/>
    </source>
</evidence>